<organism evidence="2 3">
    <name type="scientific">Tribonema minus</name>
    <dbReference type="NCBI Taxonomy" id="303371"/>
    <lineage>
        <taxon>Eukaryota</taxon>
        <taxon>Sar</taxon>
        <taxon>Stramenopiles</taxon>
        <taxon>Ochrophyta</taxon>
        <taxon>PX clade</taxon>
        <taxon>Xanthophyceae</taxon>
        <taxon>Tribonematales</taxon>
        <taxon>Tribonemataceae</taxon>
        <taxon>Tribonema</taxon>
    </lineage>
</organism>
<accession>A0A835Z235</accession>
<comment type="caution">
    <text evidence="2">The sequence shown here is derived from an EMBL/GenBank/DDBJ whole genome shotgun (WGS) entry which is preliminary data.</text>
</comment>
<feature type="region of interest" description="Disordered" evidence="1">
    <location>
        <begin position="1"/>
        <end position="32"/>
    </location>
</feature>
<evidence type="ECO:0000256" key="1">
    <source>
        <dbReference type="SAM" id="MobiDB-lite"/>
    </source>
</evidence>
<protein>
    <submittedName>
        <fullName evidence="2">Uncharacterized protein</fullName>
    </submittedName>
</protein>
<evidence type="ECO:0000313" key="3">
    <source>
        <dbReference type="Proteomes" id="UP000664859"/>
    </source>
</evidence>
<dbReference type="Proteomes" id="UP000664859">
    <property type="component" value="Unassembled WGS sequence"/>
</dbReference>
<dbReference type="EMBL" id="JAFCMP010000312">
    <property type="protein sequence ID" value="KAG5181594.1"/>
    <property type="molecule type" value="Genomic_DNA"/>
</dbReference>
<dbReference type="AlphaFoldDB" id="A0A835Z235"/>
<proteinExistence type="predicted"/>
<feature type="compositionally biased region" description="Low complexity" evidence="1">
    <location>
        <begin position="14"/>
        <end position="23"/>
    </location>
</feature>
<name>A0A835Z235_9STRA</name>
<evidence type="ECO:0000313" key="2">
    <source>
        <dbReference type="EMBL" id="KAG5181594.1"/>
    </source>
</evidence>
<reference evidence="2" key="1">
    <citation type="submission" date="2021-02" db="EMBL/GenBank/DDBJ databases">
        <title>First Annotated Genome of the Yellow-green Alga Tribonema minus.</title>
        <authorList>
            <person name="Mahan K.M."/>
        </authorList>
    </citation>
    <scope>NUCLEOTIDE SEQUENCE</scope>
    <source>
        <strain evidence="2">UTEX B ZZ1240</strain>
    </source>
</reference>
<gene>
    <name evidence="2" type="ORF">JKP88DRAFT_246155</name>
</gene>
<sequence>MSGEADHEGPPAAPEAATPAEGNAGRGRPAAGLWGMFRKGETQNRSHYKAWCKAHDRAGAPDSCLGVKSSMAAHLKECVHLIRLSAASDADVQLQEGGAAAHVDLQQAAAAAAAASVDPASEAVDYTTIVSSADVEDALDSLLRDMEADEQLAVDDYEQIAAIAEEAAAEAACPHVRTRMVTKAPLGTIITQLVGILNEADAYM</sequence>
<keyword evidence="3" id="KW-1185">Reference proteome</keyword>